<evidence type="ECO:0000313" key="3">
    <source>
        <dbReference type="Proteomes" id="UP000794436"/>
    </source>
</evidence>
<proteinExistence type="predicted"/>
<dbReference type="Gene3D" id="3.90.25.10">
    <property type="entry name" value="UDP-galactose 4-epimerase, domain 1"/>
    <property type="match status" value="1"/>
</dbReference>
<dbReference type="InterPro" id="IPR052718">
    <property type="entry name" value="NmrA-type_oxidoreductase"/>
</dbReference>
<gene>
    <name evidence="2" type="ORF">Poli38472_012651</name>
</gene>
<evidence type="ECO:0000313" key="2">
    <source>
        <dbReference type="EMBL" id="TMW61460.1"/>
    </source>
</evidence>
<protein>
    <recommendedName>
        <fullName evidence="1">NmrA-like domain-containing protein</fullName>
    </recommendedName>
</protein>
<dbReference type="SUPFAM" id="SSF51735">
    <property type="entry name" value="NAD(P)-binding Rossmann-fold domains"/>
    <property type="match status" value="1"/>
</dbReference>
<name>A0A8K1CEQ9_PYTOL</name>
<feature type="domain" description="NmrA-like" evidence="1">
    <location>
        <begin position="11"/>
        <end position="247"/>
    </location>
</feature>
<sequence>MPATTTTAPPRLLVTGASGQLGLVTLHHLLHTLLVDPQHIVVGTRAVDSDALKTYKDQGVDVRFFDANDAVSIAAAAKGVQRALLISNRENDDGASHALAIREFVTAGVQHIVYTSLQAADVSLAAIAPIHRKTEEYLKQSGVPSYTILRNGMYFENVFPSLSVVSKTGGQWLSAAGSGKLACVSRDDTGRAAAYALASADRVESATLTITGPEALTIKEITSNISEVVGKPIEVVHLSREELALRLVEVLSLPPPVGHIFASLDATTAAGVASTVTGDYELLTGVSPVPHREWSKASQHILASI</sequence>
<dbReference type="Gene3D" id="3.40.50.720">
    <property type="entry name" value="NAD(P)-binding Rossmann-like Domain"/>
    <property type="match status" value="1"/>
</dbReference>
<evidence type="ECO:0000259" key="1">
    <source>
        <dbReference type="Pfam" id="PF05368"/>
    </source>
</evidence>
<dbReference type="OrthoDB" id="419598at2759"/>
<dbReference type="InterPro" id="IPR008030">
    <property type="entry name" value="NmrA-like"/>
</dbReference>
<keyword evidence="3" id="KW-1185">Reference proteome</keyword>
<reference evidence="2" key="1">
    <citation type="submission" date="2019-03" db="EMBL/GenBank/DDBJ databases">
        <title>Long read genome sequence of the mycoparasitic Pythium oligandrum ATCC 38472 isolated from sugarbeet rhizosphere.</title>
        <authorList>
            <person name="Gaulin E."/>
        </authorList>
    </citation>
    <scope>NUCLEOTIDE SEQUENCE</scope>
    <source>
        <strain evidence="2">ATCC 38472_TT</strain>
    </source>
</reference>
<organism evidence="2 3">
    <name type="scientific">Pythium oligandrum</name>
    <name type="common">Mycoparasitic fungus</name>
    <dbReference type="NCBI Taxonomy" id="41045"/>
    <lineage>
        <taxon>Eukaryota</taxon>
        <taxon>Sar</taxon>
        <taxon>Stramenopiles</taxon>
        <taxon>Oomycota</taxon>
        <taxon>Peronosporomycetes</taxon>
        <taxon>Pythiales</taxon>
        <taxon>Pythiaceae</taxon>
        <taxon>Pythium</taxon>
    </lineage>
</organism>
<dbReference type="EMBL" id="SPLM01000076">
    <property type="protein sequence ID" value="TMW61460.1"/>
    <property type="molecule type" value="Genomic_DNA"/>
</dbReference>
<dbReference type="InterPro" id="IPR036291">
    <property type="entry name" value="NAD(P)-bd_dom_sf"/>
</dbReference>
<dbReference type="Proteomes" id="UP000794436">
    <property type="component" value="Unassembled WGS sequence"/>
</dbReference>
<dbReference type="Pfam" id="PF05368">
    <property type="entry name" value="NmrA"/>
    <property type="match status" value="1"/>
</dbReference>
<dbReference type="PANTHER" id="PTHR47129:SF1">
    <property type="entry name" value="NMRA-LIKE DOMAIN-CONTAINING PROTEIN"/>
    <property type="match status" value="1"/>
</dbReference>
<dbReference type="AlphaFoldDB" id="A0A8K1CEQ9"/>
<dbReference type="PANTHER" id="PTHR47129">
    <property type="entry name" value="QUINONE OXIDOREDUCTASE 2"/>
    <property type="match status" value="1"/>
</dbReference>
<accession>A0A8K1CEQ9</accession>
<comment type="caution">
    <text evidence="2">The sequence shown here is derived from an EMBL/GenBank/DDBJ whole genome shotgun (WGS) entry which is preliminary data.</text>
</comment>